<comment type="subcellular location">
    <subcellularLocation>
        <location evidence="1">Membrane</location>
        <topology evidence="1">Multi-pass membrane protein</topology>
    </subcellularLocation>
</comment>
<dbReference type="EMBL" id="JAENIM010000039">
    <property type="protein sequence ID" value="MBK1791113.1"/>
    <property type="molecule type" value="Genomic_DNA"/>
</dbReference>
<dbReference type="Proteomes" id="UP000624703">
    <property type="component" value="Unassembled WGS sequence"/>
</dbReference>
<feature type="transmembrane region" description="Helical" evidence="12">
    <location>
        <begin position="304"/>
        <end position="323"/>
    </location>
</feature>
<proteinExistence type="predicted"/>
<sequence>MKIYQKIAIGALVSLIVLIFVGAVVRASGAGMGCPDWPTCWGCLIPPTDVKDVDFDQLDIEKFQKKAERHGRDPAEITVETLRAEFNPVHTWTEYINRLTSLPLGILTLATFIGSFAYRRSKPSVFLAALLSLILLLVNAWMGARIVYTGLQPGVITLHMALAIMMVCSLVYVVWKSADQPRALGVKSSANKGVYWTAVALFVLILIEGIMGSQVRELTDELKKSHAEAARSEWVNQLEDSLVYLFHRSFSWLILILAWVYFYTTGRLKSGLRWMEFSVLAIVLAQMFLGLVLSQVGILPVVQVLHIGLSSILVAVLFGWLLIGRAEK</sequence>
<evidence type="ECO:0000313" key="14">
    <source>
        <dbReference type="Proteomes" id="UP000624703"/>
    </source>
</evidence>
<dbReference type="PANTHER" id="PTHR35457:SF1">
    <property type="entry name" value="HEME A SYNTHASE"/>
    <property type="match status" value="1"/>
</dbReference>
<keyword evidence="9 12" id="KW-0472">Membrane</keyword>
<name>A0A8J7MEM9_9BACT</name>
<keyword evidence="4" id="KW-0479">Metal-binding</keyword>
<evidence type="ECO:0000256" key="4">
    <source>
        <dbReference type="ARBA" id="ARBA00022723"/>
    </source>
</evidence>
<keyword evidence="2" id="KW-1003">Cell membrane</keyword>
<evidence type="ECO:0000256" key="7">
    <source>
        <dbReference type="ARBA" id="ARBA00023004"/>
    </source>
</evidence>
<dbReference type="RefSeq" id="WP_200311127.1">
    <property type="nucleotide sequence ID" value="NZ_JAENIM010000039.1"/>
</dbReference>
<evidence type="ECO:0000256" key="5">
    <source>
        <dbReference type="ARBA" id="ARBA00022989"/>
    </source>
</evidence>
<dbReference type="GO" id="GO:0046872">
    <property type="term" value="F:metal ion binding"/>
    <property type="evidence" value="ECO:0007669"/>
    <property type="project" value="UniProtKB-KW"/>
</dbReference>
<accession>A0A8J7MEM9</accession>
<gene>
    <name evidence="13" type="ORF">JIN82_08110</name>
</gene>
<dbReference type="InterPro" id="IPR003780">
    <property type="entry name" value="COX15/CtaA_fam"/>
</dbReference>
<feature type="transmembrane region" description="Helical" evidence="12">
    <location>
        <begin position="125"/>
        <end position="144"/>
    </location>
</feature>
<evidence type="ECO:0000256" key="9">
    <source>
        <dbReference type="ARBA" id="ARBA00023136"/>
    </source>
</evidence>
<evidence type="ECO:0000256" key="2">
    <source>
        <dbReference type="ARBA" id="ARBA00022475"/>
    </source>
</evidence>
<dbReference type="GO" id="GO:0006784">
    <property type="term" value="P:heme A biosynthetic process"/>
    <property type="evidence" value="ECO:0007669"/>
    <property type="project" value="InterPro"/>
</dbReference>
<evidence type="ECO:0000256" key="8">
    <source>
        <dbReference type="ARBA" id="ARBA00023133"/>
    </source>
</evidence>
<feature type="transmembrane region" description="Helical" evidence="12">
    <location>
        <begin position="195"/>
        <end position="215"/>
    </location>
</feature>
<evidence type="ECO:0000256" key="10">
    <source>
        <dbReference type="ARBA" id="ARBA00023157"/>
    </source>
</evidence>
<keyword evidence="14" id="KW-1185">Reference proteome</keyword>
<evidence type="ECO:0000313" key="13">
    <source>
        <dbReference type="EMBL" id="MBK1791113.1"/>
    </source>
</evidence>
<dbReference type="AlphaFoldDB" id="A0A8J7MEM9"/>
<dbReference type="GO" id="GO:0016020">
    <property type="term" value="C:membrane"/>
    <property type="evidence" value="ECO:0007669"/>
    <property type="project" value="UniProtKB-SubCell"/>
</dbReference>
<evidence type="ECO:0000256" key="12">
    <source>
        <dbReference type="SAM" id="Phobius"/>
    </source>
</evidence>
<organism evidence="13 14">
    <name type="scientific">Persicirhabdus sediminis</name>
    <dbReference type="NCBI Taxonomy" id="454144"/>
    <lineage>
        <taxon>Bacteria</taxon>
        <taxon>Pseudomonadati</taxon>
        <taxon>Verrucomicrobiota</taxon>
        <taxon>Verrucomicrobiia</taxon>
        <taxon>Verrucomicrobiales</taxon>
        <taxon>Verrucomicrobiaceae</taxon>
        <taxon>Persicirhabdus</taxon>
    </lineage>
</organism>
<keyword evidence="3 12" id="KW-0812">Transmembrane</keyword>
<feature type="transmembrane region" description="Helical" evidence="12">
    <location>
        <begin position="274"/>
        <end position="298"/>
    </location>
</feature>
<evidence type="ECO:0000256" key="6">
    <source>
        <dbReference type="ARBA" id="ARBA00023002"/>
    </source>
</evidence>
<keyword evidence="6" id="KW-0560">Oxidoreductase</keyword>
<dbReference type="InterPro" id="IPR050450">
    <property type="entry name" value="COX15/CtaA_HemeA_synthase"/>
</dbReference>
<keyword evidence="8" id="KW-0350">Heme biosynthesis</keyword>
<keyword evidence="10" id="KW-1015">Disulfide bond</keyword>
<feature type="transmembrane region" description="Helical" evidence="12">
    <location>
        <begin position="95"/>
        <end position="118"/>
    </location>
</feature>
<comment type="pathway">
    <text evidence="11">Porphyrin-containing compound metabolism.</text>
</comment>
<evidence type="ECO:0000256" key="1">
    <source>
        <dbReference type="ARBA" id="ARBA00004141"/>
    </source>
</evidence>
<dbReference type="GO" id="GO:0016491">
    <property type="term" value="F:oxidoreductase activity"/>
    <property type="evidence" value="ECO:0007669"/>
    <property type="project" value="UniProtKB-KW"/>
</dbReference>
<reference evidence="13" key="1">
    <citation type="submission" date="2021-01" db="EMBL/GenBank/DDBJ databases">
        <title>Modified the classification status of verrucomicrobia.</title>
        <authorList>
            <person name="Feng X."/>
        </authorList>
    </citation>
    <scope>NUCLEOTIDE SEQUENCE</scope>
    <source>
        <strain evidence="13">_KCTC 22039</strain>
    </source>
</reference>
<dbReference type="PANTHER" id="PTHR35457">
    <property type="entry name" value="HEME A SYNTHASE"/>
    <property type="match status" value="1"/>
</dbReference>
<keyword evidence="7" id="KW-0408">Iron</keyword>
<feature type="transmembrane region" description="Helical" evidence="12">
    <location>
        <begin position="156"/>
        <end position="175"/>
    </location>
</feature>
<keyword evidence="5 12" id="KW-1133">Transmembrane helix</keyword>
<feature type="transmembrane region" description="Helical" evidence="12">
    <location>
        <begin position="242"/>
        <end position="262"/>
    </location>
</feature>
<protein>
    <submittedName>
        <fullName evidence="13">COX15/CtaA family protein</fullName>
    </submittedName>
</protein>
<dbReference type="Pfam" id="PF02628">
    <property type="entry name" value="COX15-CtaA"/>
    <property type="match status" value="1"/>
</dbReference>
<evidence type="ECO:0000256" key="11">
    <source>
        <dbReference type="ARBA" id="ARBA00023444"/>
    </source>
</evidence>
<comment type="caution">
    <text evidence="13">The sequence shown here is derived from an EMBL/GenBank/DDBJ whole genome shotgun (WGS) entry which is preliminary data.</text>
</comment>
<evidence type="ECO:0000256" key="3">
    <source>
        <dbReference type="ARBA" id="ARBA00022692"/>
    </source>
</evidence>